<dbReference type="Gene3D" id="3.50.50.60">
    <property type="entry name" value="FAD/NAD(P)-binding domain"/>
    <property type="match status" value="2"/>
</dbReference>
<reference evidence="7 8" key="1">
    <citation type="submission" date="2018-03" db="EMBL/GenBank/DDBJ databases">
        <title>Draft Genome Sequences of the Obligatory Marine Myxobacteria Enhygromyxa salina SWB005.</title>
        <authorList>
            <person name="Poehlein A."/>
            <person name="Moghaddam J.A."/>
            <person name="Harms H."/>
            <person name="Alanjari M."/>
            <person name="Koenig G.M."/>
            <person name="Daniel R."/>
            <person name="Schaeberle T.F."/>
        </authorList>
    </citation>
    <scope>NUCLEOTIDE SEQUENCE [LARGE SCALE GENOMIC DNA]</scope>
    <source>
        <strain evidence="7 8">SWB005</strain>
    </source>
</reference>
<comment type="similarity">
    <text evidence="2 5">Belongs to the carotenoid/retinoid oxidoreductase family.</text>
</comment>
<evidence type="ECO:0000256" key="4">
    <source>
        <dbReference type="ARBA" id="ARBA00023002"/>
    </source>
</evidence>
<keyword evidence="3 5" id="KW-0125">Carotenoid biosynthesis</keyword>
<dbReference type="GO" id="GO:0016491">
    <property type="term" value="F:oxidoreductase activity"/>
    <property type="evidence" value="ECO:0007669"/>
    <property type="project" value="UniProtKB-KW"/>
</dbReference>
<evidence type="ECO:0000256" key="3">
    <source>
        <dbReference type="ARBA" id="ARBA00022746"/>
    </source>
</evidence>
<dbReference type="Pfam" id="PF01593">
    <property type="entry name" value="Amino_oxidase"/>
    <property type="match status" value="1"/>
</dbReference>
<evidence type="ECO:0000313" key="7">
    <source>
        <dbReference type="EMBL" id="PRQ02757.1"/>
    </source>
</evidence>
<accession>A0A2S9YCB6</accession>
<dbReference type="SUPFAM" id="SSF51905">
    <property type="entry name" value="FAD/NAD(P)-binding domain"/>
    <property type="match status" value="1"/>
</dbReference>
<proteinExistence type="inferred from homology"/>
<dbReference type="OrthoDB" id="9774675at2"/>
<protein>
    <submittedName>
        <fullName evidence="7">Hydroxyneurosporene desaturase</fullName>
        <ecNumber evidence="7">1.3.99.27</ecNumber>
    </submittedName>
</protein>
<evidence type="ECO:0000256" key="5">
    <source>
        <dbReference type="RuleBase" id="RU362075"/>
    </source>
</evidence>
<organism evidence="7 8">
    <name type="scientific">Enhygromyxa salina</name>
    <dbReference type="NCBI Taxonomy" id="215803"/>
    <lineage>
        <taxon>Bacteria</taxon>
        <taxon>Pseudomonadati</taxon>
        <taxon>Myxococcota</taxon>
        <taxon>Polyangia</taxon>
        <taxon>Nannocystales</taxon>
        <taxon>Nannocystaceae</taxon>
        <taxon>Enhygromyxa</taxon>
    </lineage>
</organism>
<comment type="caution">
    <text evidence="7">The sequence shown here is derived from an EMBL/GenBank/DDBJ whole genome shotgun (WGS) entry which is preliminary data.</text>
</comment>
<evidence type="ECO:0000256" key="2">
    <source>
        <dbReference type="ARBA" id="ARBA00006046"/>
    </source>
</evidence>
<dbReference type="AlphaFoldDB" id="A0A2S9YCB6"/>
<dbReference type="PRINTS" id="PR00411">
    <property type="entry name" value="PNDRDTASEI"/>
</dbReference>
<name>A0A2S9YCB6_9BACT</name>
<feature type="domain" description="Amine oxidase" evidence="6">
    <location>
        <begin position="21"/>
        <end position="291"/>
    </location>
</feature>
<dbReference type="InterPro" id="IPR036188">
    <property type="entry name" value="FAD/NAD-bd_sf"/>
</dbReference>
<dbReference type="PANTHER" id="PTHR43734">
    <property type="entry name" value="PHYTOENE DESATURASE"/>
    <property type="match status" value="1"/>
</dbReference>
<evidence type="ECO:0000259" key="6">
    <source>
        <dbReference type="Pfam" id="PF01593"/>
    </source>
</evidence>
<keyword evidence="4 5" id="KW-0560">Oxidoreductase</keyword>
<dbReference type="InterPro" id="IPR014105">
    <property type="entry name" value="Carotenoid/retinoid_OxRdtase"/>
</dbReference>
<evidence type="ECO:0000256" key="1">
    <source>
        <dbReference type="ARBA" id="ARBA00004829"/>
    </source>
</evidence>
<dbReference type="PANTHER" id="PTHR43734:SF7">
    <property type="entry name" value="4,4'-DIAPONEUROSPORENE OXYGENASE"/>
    <property type="match status" value="1"/>
</dbReference>
<dbReference type="NCBIfam" id="NF045637">
    <property type="entry name" value="carotdesatCrtDProt"/>
    <property type="match status" value="1"/>
</dbReference>
<dbReference type="EMBL" id="PVNK01000112">
    <property type="protein sequence ID" value="PRQ02757.1"/>
    <property type="molecule type" value="Genomic_DNA"/>
</dbReference>
<keyword evidence="8" id="KW-1185">Reference proteome</keyword>
<comment type="pathway">
    <text evidence="1 5">Carotenoid biosynthesis.</text>
</comment>
<dbReference type="GO" id="GO:0016117">
    <property type="term" value="P:carotenoid biosynthetic process"/>
    <property type="evidence" value="ECO:0007669"/>
    <property type="project" value="UniProtKB-KW"/>
</dbReference>
<dbReference type="EC" id="1.3.99.27" evidence="7"/>
<evidence type="ECO:0000313" key="8">
    <source>
        <dbReference type="Proteomes" id="UP000237968"/>
    </source>
</evidence>
<dbReference type="InterPro" id="IPR054841">
    <property type="entry name" value="carotdesatCrtD"/>
</dbReference>
<sequence>MSAGGTVAENRTVVVIGGGVGGLSASIQAAALGFDVTVLEQAPRLGGKMRELEVGGRAIDSGPTVMTMRWAFDGLFAAAGRTLGDYVELVPVEILARHAWPDGSRLDLFADIDRSASAITEFADAREAEGYRRFCAHCERIYSVVEQPFLRSERPSVSSVVTAKGLRGALDFASIDWHRTMWSAIGSFFRDPRLRQLFGRYATYYGSSPFRSPATLNLIAHVEQAGVWRVKGGMYRLAEALVRVAEEQGVALRTGAEVRRVLVADGRAVGVELRGGERIHADAVIVNAAPQAVDEGRLGAELRGCVRYGRGAARSLSAVTWSTLARTRGFPLAHHSVFFSRDYPAEFRAVERGELIDEPTVYVCAQDRVEAAERGATPDWSAPERLLVLVNAPARGDEDPWTRVELDALERRSFAVLRDAGLELDVVEQVRTSPAQFERLFPATGGALYGFATHTMMAPFRRPQARAGLERLYLAGGGAHPGAGVPMVCLSGQIAGRAVAKDLGRS</sequence>
<dbReference type="RefSeq" id="WP_106391541.1">
    <property type="nucleotide sequence ID" value="NZ_PVNK01000112.1"/>
</dbReference>
<dbReference type="NCBIfam" id="TIGR02734">
    <property type="entry name" value="crtI_fam"/>
    <property type="match status" value="1"/>
</dbReference>
<dbReference type="Proteomes" id="UP000237968">
    <property type="component" value="Unassembled WGS sequence"/>
</dbReference>
<gene>
    <name evidence="7" type="primary">crtD</name>
    <name evidence="7" type="ORF">ENSA5_21100</name>
</gene>
<dbReference type="InterPro" id="IPR002937">
    <property type="entry name" value="Amino_oxidase"/>
</dbReference>